<dbReference type="InterPro" id="IPR007577">
    <property type="entry name" value="GlycoTrfase_DXD_sugar-bd_CS"/>
</dbReference>
<dbReference type="Pfam" id="PF04488">
    <property type="entry name" value="Gly_transf_sug"/>
    <property type="match status" value="1"/>
</dbReference>
<accession>A0A172TZA3</accession>
<dbReference type="RefSeq" id="WP_066406845.1">
    <property type="nucleotide sequence ID" value="NZ_CP011390.1"/>
</dbReference>
<reference evidence="1 2" key="2">
    <citation type="journal article" date="2016" name="Int. J. Syst. Evol. Microbiol.">
        <title>Flavisolibacter tropicus sp. nov., isolated from tropical soil.</title>
        <authorList>
            <person name="Lee J.J."/>
            <person name="Kang M.S."/>
            <person name="Kim G.S."/>
            <person name="Lee C.S."/>
            <person name="Lim S."/>
            <person name="Lee J."/>
            <person name="Roh S.H."/>
            <person name="Kang H."/>
            <person name="Ha J.M."/>
            <person name="Bae S."/>
            <person name="Jung H.Y."/>
            <person name="Kim M.K."/>
        </authorList>
    </citation>
    <scope>NUCLEOTIDE SEQUENCE [LARGE SCALE GENOMIC DNA]</scope>
    <source>
        <strain evidence="1 2">LCS9</strain>
    </source>
</reference>
<keyword evidence="1" id="KW-0808">Transferase</keyword>
<organism evidence="1 2">
    <name type="scientific">Flavisolibacter tropicus</name>
    <dbReference type="NCBI Taxonomy" id="1492898"/>
    <lineage>
        <taxon>Bacteria</taxon>
        <taxon>Pseudomonadati</taxon>
        <taxon>Bacteroidota</taxon>
        <taxon>Chitinophagia</taxon>
        <taxon>Chitinophagales</taxon>
        <taxon>Chitinophagaceae</taxon>
        <taxon>Flavisolibacter</taxon>
    </lineage>
</organism>
<dbReference type="KEGG" id="fla:SY85_19925"/>
<reference evidence="2" key="1">
    <citation type="submission" date="2015-01" db="EMBL/GenBank/DDBJ databases">
        <title>Flavisolibacter sp./LCS9/ whole genome sequencing.</title>
        <authorList>
            <person name="Kim M.K."/>
            <person name="Srinivasan S."/>
            <person name="Lee J.-J."/>
        </authorList>
    </citation>
    <scope>NUCLEOTIDE SEQUENCE [LARGE SCALE GENOMIC DNA]</scope>
    <source>
        <strain evidence="2">LCS9</strain>
    </source>
</reference>
<dbReference type="Gene3D" id="3.90.550.20">
    <property type="match status" value="1"/>
</dbReference>
<dbReference type="PANTHER" id="PTHR31834:SF1">
    <property type="entry name" value="INITIATION-SPECIFIC ALPHA-1,6-MANNOSYLTRANSFERASE"/>
    <property type="match status" value="1"/>
</dbReference>
<dbReference type="GO" id="GO:0000009">
    <property type="term" value="F:alpha-1,6-mannosyltransferase activity"/>
    <property type="evidence" value="ECO:0007669"/>
    <property type="project" value="InterPro"/>
</dbReference>
<name>A0A172TZA3_9BACT</name>
<dbReference type="InterPro" id="IPR039367">
    <property type="entry name" value="Och1-like"/>
</dbReference>
<dbReference type="PANTHER" id="PTHR31834">
    <property type="entry name" value="INITIATION-SPECIFIC ALPHA-1,6-MANNOSYLTRANSFERASE"/>
    <property type="match status" value="1"/>
</dbReference>
<dbReference type="EMBL" id="CP011390">
    <property type="protein sequence ID" value="ANE52415.1"/>
    <property type="molecule type" value="Genomic_DNA"/>
</dbReference>
<gene>
    <name evidence="1" type="ORF">SY85_19925</name>
</gene>
<protein>
    <submittedName>
        <fullName evidence="1">Glycosyl transferase</fullName>
    </submittedName>
</protein>
<sequence>MSIPKIIHQTFKAAQLPFITRWHINRFRKKNPGYRYAFYDDEQVDAFFEKEYRGEIYKAYQKINIGAAKADLFRYAILYKEGGIYLDIDSYINSNLDTLIQQDDNAILSLERHHDYYAQWALLYAPGHPFLKRTLELVVDNILLNKFPYSVHGMTGPGVYTQAVNECLREDPAISYRLVGRDYGKYFTVKYKLAKFFLYKKRSDHWKQLQQREPVLKPEAVKAG</sequence>
<dbReference type="PATRIC" id="fig|1492898.3.peg.4338"/>
<dbReference type="OrthoDB" id="9802987at2"/>
<dbReference type="SUPFAM" id="SSF53448">
    <property type="entry name" value="Nucleotide-diphospho-sugar transferases"/>
    <property type="match status" value="1"/>
</dbReference>
<evidence type="ECO:0000313" key="1">
    <source>
        <dbReference type="EMBL" id="ANE52415.1"/>
    </source>
</evidence>
<keyword evidence="2" id="KW-1185">Reference proteome</keyword>
<dbReference type="InterPro" id="IPR029044">
    <property type="entry name" value="Nucleotide-diphossugar_trans"/>
</dbReference>
<dbReference type="GO" id="GO:0006487">
    <property type="term" value="P:protein N-linked glycosylation"/>
    <property type="evidence" value="ECO:0007669"/>
    <property type="project" value="TreeGrafter"/>
</dbReference>
<proteinExistence type="predicted"/>
<dbReference type="STRING" id="1492898.SY85_19925"/>
<evidence type="ECO:0000313" key="2">
    <source>
        <dbReference type="Proteomes" id="UP000077177"/>
    </source>
</evidence>
<dbReference type="Proteomes" id="UP000077177">
    <property type="component" value="Chromosome"/>
</dbReference>
<dbReference type="AlphaFoldDB" id="A0A172TZA3"/>